<feature type="domain" description="ABC transmembrane type-1" evidence="9">
    <location>
        <begin position="61"/>
        <end position="248"/>
    </location>
</feature>
<dbReference type="InterPro" id="IPR035906">
    <property type="entry name" value="MetI-like_sf"/>
</dbReference>
<comment type="similarity">
    <text evidence="8">Belongs to the binding-protein-dependent transport system permease family.</text>
</comment>
<evidence type="ECO:0000256" key="1">
    <source>
        <dbReference type="ARBA" id="ARBA00004429"/>
    </source>
</evidence>
<dbReference type="PANTHER" id="PTHR43357:SF4">
    <property type="entry name" value="INNER MEMBRANE ABC TRANSPORTER PERMEASE PROTEIN YDCV"/>
    <property type="match status" value="1"/>
</dbReference>
<dbReference type="InterPro" id="IPR000515">
    <property type="entry name" value="MetI-like"/>
</dbReference>
<sequence length="266" mass="28266">MKAGPLARLVALLSLGFLLVPIVIVVIMSFSSASSLQFPPPGLSLRWYHSFFADPRWVEALLTSTLLALVSSAIALVLGSLAAYAITRGRFWGRGWLEANFVAPMILPAIVIAVALYLFLARIGLLGSAAGLVLAHVILAVPFVVLIVGVGIRGFDARIEQIAFTLGASRPQMLWRVLLPNLVPSLASAYILAFISSFDEVIVTLFVAGTYQTVPKRMFNELMLEVNPTITAIATIMIGLSLAAIAGVAAIAGRRGMRSMMGDGGS</sequence>
<evidence type="ECO:0000256" key="5">
    <source>
        <dbReference type="ARBA" id="ARBA00022692"/>
    </source>
</evidence>
<evidence type="ECO:0000313" key="11">
    <source>
        <dbReference type="Proteomes" id="UP000188879"/>
    </source>
</evidence>
<evidence type="ECO:0000256" key="2">
    <source>
        <dbReference type="ARBA" id="ARBA00022448"/>
    </source>
</evidence>
<evidence type="ECO:0000256" key="7">
    <source>
        <dbReference type="ARBA" id="ARBA00023136"/>
    </source>
</evidence>
<evidence type="ECO:0000259" key="9">
    <source>
        <dbReference type="PROSITE" id="PS50928"/>
    </source>
</evidence>
<feature type="transmembrane region" description="Helical" evidence="8">
    <location>
        <begin position="126"/>
        <end position="152"/>
    </location>
</feature>
<dbReference type="AlphaFoldDB" id="A0A1V2H6D0"/>
<dbReference type="PROSITE" id="PS50928">
    <property type="entry name" value="ABC_TM1"/>
    <property type="match status" value="1"/>
</dbReference>
<dbReference type="PANTHER" id="PTHR43357">
    <property type="entry name" value="INNER MEMBRANE ABC TRANSPORTER PERMEASE PROTEIN YDCV"/>
    <property type="match status" value="1"/>
</dbReference>
<keyword evidence="2 8" id="KW-0813">Transport</keyword>
<keyword evidence="7 8" id="KW-0472">Membrane</keyword>
<dbReference type="OrthoDB" id="7268769at2"/>
<feature type="transmembrane region" description="Helical" evidence="8">
    <location>
        <begin position="230"/>
        <end position="252"/>
    </location>
</feature>
<comment type="subcellular location">
    <subcellularLocation>
        <location evidence="1">Cell inner membrane</location>
        <topology evidence="1">Multi-pass membrane protein</topology>
    </subcellularLocation>
    <subcellularLocation>
        <location evidence="8">Cell membrane</location>
        <topology evidence="8">Multi-pass membrane protein</topology>
    </subcellularLocation>
</comment>
<name>A0A1V2H6D0_9PROT</name>
<dbReference type="RefSeq" id="WP_076956408.1">
    <property type="nucleotide sequence ID" value="NZ_MLCO01000038.1"/>
</dbReference>
<gene>
    <name evidence="10" type="ORF">BKE38_05655</name>
</gene>
<evidence type="ECO:0000313" key="10">
    <source>
        <dbReference type="EMBL" id="ONG56649.1"/>
    </source>
</evidence>
<accession>A0A1V2H6D0</accession>
<keyword evidence="3" id="KW-1003">Cell membrane</keyword>
<dbReference type="EMBL" id="MLCO01000038">
    <property type="protein sequence ID" value="ONG56649.1"/>
    <property type="molecule type" value="Genomic_DNA"/>
</dbReference>
<keyword evidence="5 8" id="KW-0812">Transmembrane</keyword>
<proteinExistence type="inferred from homology"/>
<dbReference type="GO" id="GO:0055085">
    <property type="term" value="P:transmembrane transport"/>
    <property type="evidence" value="ECO:0007669"/>
    <property type="project" value="InterPro"/>
</dbReference>
<keyword evidence="4" id="KW-0997">Cell inner membrane</keyword>
<feature type="transmembrane region" description="Helical" evidence="8">
    <location>
        <begin position="173"/>
        <end position="195"/>
    </location>
</feature>
<dbReference type="Proteomes" id="UP000188879">
    <property type="component" value="Unassembled WGS sequence"/>
</dbReference>
<protein>
    <recommendedName>
        <fullName evidence="9">ABC transmembrane type-1 domain-containing protein</fullName>
    </recommendedName>
</protein>
<feature type="transmembrane region" description="Helical" evidence="8">
    <location>
        <begin position="61"/>
        <end position="87"/>
    </location>
</feature>
<reference evidence="10 11" key="1">
    <citation type="submission" date="2016-10" db="EMBL/GenBank/DDBJ databases">
        <title>Draft Genome sequence of Roseomonas sp. strain M3.</title>
        <authorList>
            <person name="Subhash Y."/>
            <person name="Lee S."/>
        </authorList>
    </citation>
    <scope>NUCLEOTIDE SEQUENCE [LARGE SCALE GENOMIC DNA]</scope>
    <source>
        <strain evidence="10 11">M3</strain>
    </source>
</reference>
<dbReference type="Pfam" id="PF00528">
    <property type="entry name" value="BPD_transp_1"/>
    <property type="match status" value="1"/>
</dbReference>
<keyword evidence="6 8" id="KW-1133">Transmembrane helix</keyword>
<keyword evidence="11" id="KW-1185">Reference proteome</keyword>
<comment type="caution">
    <text evidence="10">The sequence shown here is derived from an EMBL/GenBank/DDBJ whole genome shotgun (WGS) entry which is preliminary data.</text>
</comment>
<dbReference type="SUPFAM" id="SSF161098">
    <property type="entry name" value="MetI-like"/>
    <property type="match status" value="1"/>
</dbReference>
<evidence type="ECO:0000256" key="4">
    <source>
        <dbReference type="ARBA" id="ARBA00022519"/>
    </source>
</evidence>
<dbReference type="CDD" id="cd06261">
    <property type="entry name" value="TM_PBP2"/>
    <property type="match status" value="1"/>
</dbReference>
<evidence type="ECO:0000256" key="8">
    <source>
        <dbReference type="RuleBase" id="RU363032"/>
    </source>
</evidence>
<organism evidence="10 11">
    <name type="scientific">Teichococcus deserti</name>
    <dbReference type="NCBI Taxonomy" id="1817963"/>
    <lineage>
        <taxon>Bacteria</taxon>
        <taxon>Pseudomonadati</taxon>
        <taxon>Pseudomonadota</taxon>
        <taxon>Alphaproteobacteria</taxon>
        <taxon>Acetobacterales</taxon>
        <taxon>Roseomonadaceae</taxon>
        <taxon>Roseomonas</taxon>
    </lineage>
</organism>
<dbReference type="Gene3D" id="1.10.3720.10">
    <property type="entry name" value="MetI-like"/>
    <property type="match status" value="1"/>
</dbReference>
<dbReference type="GO" id="GO:0005886">
    <property type="term" value="C:plasma membrane"/>
    <property type="evidence" value="ECO:0007669"/>
    <property type="project" value="UniProtKB-SubCell"/>
</dbReference>
<feature type="transmembrane region" description="Helical" evidence="8">
    <location>
        <begin position="99"/>
        <end position="120"/>
    </location>
</feature>
<evidence type="ECO:0000256" key="3">
    <source>
        <dbReference type="ARBA" id="ARBA00022475"/>
    </source>
</evidence>
<evidence type="ECO:0000256" key="6">
    <source>
        <dbReference type="ARBA" id="ARBA00022989"/>
    </source>
</evidence>